<reference evidence="10" key="1">
    <citation type="submission" date="2016-10" db="EMBL/GenBank/DDBJ databases">
        <authorList>
            <person name="Varghese N."/>
            <person name="Submissions S."/>
        </authorList>
    </citation>
    <scope>NUCLEOTIDE SEQUENCE [LARGE SCALE GENOMIC DNA]</scope>
    <source>
        <strain evidence="10">ATCC 25963</strain>
    </source>
</reference>
<dbReference type="InterPro" id="IPR002898">
    <property type="entry name" value="MotA_ExbB_proton_chnl"/>
</dbReference>
<keyword evidence="6" id="KW-0813">Transport</keyword>
<dbReference type="EMBL" id="FOMX01000011">
    <property type="protein sequence ID" value="SFE26994.1"/>
    <property type="molecule type" value="Genomic_DNA"/>
</dbReference>
<keyword evidence="2" id="KW-1003">Cell membrane</keyword>
<dbReference type="STRING" id="54.SAMN02745121_03643"/>
<evidence type="ECO:0000256" key="6">
    <source>
        <dbReference type="RuleBase" id="RU004057"/>
    </source>
</evidence>
<evidence type="ECO:0000256" key="3">
    <source>
        <dbReference type="ARBA" id="ARBA00022692"/>
    </source>
</evidence>
<dbReference type="Pfam" id="PF01618">
    <property type="entry name" value="MotA_ExbB"/>
    <property type="match status" value="1"/>
</dbReference>
<gene>
    <name evidence="9" type="ORF">SAMN02745121_03643</name>
</gene>
<feature type="transmembrane region" description="Helical" evidence="7">
    <location>
        <begin position="29"/>
        <end position="50"/>
    </location>
</feature>
<comment type="similarity">
    <text evidence="6">Belongs to the exbB/tolQ family.</text>
</comment>
<dbReference type="PANTHER" id="PTHR30625">
    <property type="entry name" value="PROTEIN TOLQ"/>
    <property type="match status" value="1"/>
</dbReference>
<dbReference type="GO" id="GO:0005886">
    <property type="term" value="C:plasma membrane"/>
    <property type="evidence" value="ECO:0007669"/>
    <property type="project" value="UniProtKB-SubCell"/>
</dbReference>
<proteinExistence type="inferred from homology"/>
<keyword evidence="3 7" id="KW-0812">Transmembrane</keyword>
<dbReference type="GO" id="GO:0017038">
    <property type="term" value="P:protein import"/>
    <property type="evidence" value="ECO:0007669"/>
    <property type="project" value="TreeGrafter"/>
</dbReference>
<name>A0A1I1Z576_9BACT</name>
<keyword evidence="5 7" id="KW-0472">Membrane</keyword>
<dbReference type="AlphaFoldDB" id="A0A1I1Z576"/>
<keyword evidence="6" id="KW-0653">Protein transport</keyword>
<evidence type="ECO:0000256" key="1">
    <source>
        <dbReference type="ARBA" id="ARBA00004651"/>
    </source>
</evidence>
<feature type="transmembrane region" description="Helical" evidence="7">
    <location>
        <begin position="147"/>
        <end position="171"/>
    </location>
</feature>
<evidence type="ECO:0000256" key="2">
    <source>
        <dbReference type="ARBA" id="ARBA00022475"/>
    </source>
</evidence>
<evidence type="ECO:0000259" key="8">
    <source>
        <dbReference type="Pfam" id="PF01618"/>
    </source>
</evidence>
<keyword evidence="4 7" id="KW-1133">Transmembrane helix</keyword>
<dbReference type="InterPro" id="IPR050790">
    <property type="entry name" value="ExbB/TolQ_transport"/>
</dbReference>
<protein>
    <submittedName>
        <fullName evidence="9">Outer membrane transport energization protein ExbB</fullName>
    </submittedName>
</protein>
<dbReference type="Proteomes" id="UP000199400">
    <property type="component" value="Unassembled WGS sequence"/>
</dbReference>
<evidence type="ECO:0000313" key="10">
    <source>
        <dbReference type="Proteomes" id="UP000199400"/>
    </source>
</evidence>
<dbReference type="OrthoDB" id="9805133at2"/>
<comment type="subcellular location">
    <subcellularLocation>
        <location evidence="1">Cell membrane</location>
        <topology evidence="1">Multi-pass membrane protein</topology>
    </subcellularLocation>
    <subcellularLocation>
        <location evidence="6">Membrane</location>
        <topology evidence="6">Multi-pass membrane protein</topology>
    </subcellularLocation>
</comment>
<sequence>MELMDITTLLANTGGTDFSLAGMWEQMGIFAKVILVLLLLMFLLSLAIVLERLRAYSRSRRHSIQYIMLLRNFLQERKLQEAVAAAQTHGDSPLAKVVGAGLNEYIKGMEALNEEGPEDVGDFDLVDAVNRQLERAKERETANLKRGLTSLATVGTTAPFVGLLGTVVGIINSFQGISSDGGGGLSSVAGGISEALVATAVGLLVAIPAVVMFNSFNARVEGFQIDMNDVASELIDFVLKEGRYP</sequence>
<evidence type="ECO:0000256" key="7">
    <source>
        <dbReference type="SAM" id="Phobius"/>
    </source>
</evidence>
<evidence type="ECO:0000256" key="4">
    <source>
        <dbReference type="ARBA" id="ARBA00022989"/>
    </source>
</evidence>
<dbReference type="PANTHER" id="PTHR30625:SF3">
    <property type="entry name" value="TOL-PAL SYSTEM PROTEIN TOLQ"/>
    <property type="match status" value="1"/>
</dbReference>
<feature type="domain" description="MotA/TolQ/ExbB proton channel" evidence="8">
    <location>
        <begin position="125"/>
        <end position="226"/>
    </location>
</feature>
<dbReference type="RefSeq" id="WP_096332814.1">
    <property type="nucleotide sequence ID" value="NZ_FOMX01000011.1"/>
</dbReference>
<keyword evidence="10" id="KW-1185">Reference proteome</keyword>
<evidence type="ECO:0000256" key="5">
    <source>
        <dbReference type="ARBA" id="ARBA00023136"/>
    </source>
</evidence>
<organism evidence="9 10">
    <name type="scientific">Nannocystis exedens</name>
    <dbReference type="NCBI Taxonomy" id="54"/>
    <lineage>
        <taxon>Bacteria</taxon>
        <taxon>Pseudomonadati</taxon>
        <taxon>Myxococcota</taxon>
        <taxon>Polyangia</taxon>
        <taxon>Nannocystales</taxon>
        <taxon>Nannocystaceae</taxon>
        <taxon>Nannocystis</taxon>
    </lineage>
</organism>
<feature type="transmembrane region" description="Helical" evidence="7">
    <location>
        <begin position="191"/>
        <end position="213"/>
    </location>
</feature>
<evidence type="ECO:0000313" key="9">
    <source>
        <dbReference type="EMBL" id="SFE26994.1"/>
    </source>
</evidence>
<accession>A0A1I1Z576</accession>